<protein>
    <recommendedName>
        <fullName evidence="3">NADH-ubiquinone oxidoreductase 17.8 kDa subunit</fullName>
    </recommendedName>
</protein>
<organism evidence="1 2">
    <name type="scientific">Aaosphaeria arxii CBS 175.79</name>
    <dbReference type="NCBI Taxonomy" id="1450172"/>
    <lineage>
        <taxon>Eukaryota</taxon>
        <taxon>Fungi</taxon>
        <taxon>Dikarya</taxon>
        <taxon>Ascomycota</taxon>
        <taxon>Pezizomycotina</taxon>
        <taxon>Dothideomycetes</taxon>
        <taxon>Pleosporomycetidae</taxon>
        <taxon>Pleosporales</taxon>
        <taxon>Pleosporales incertae sedis</taxon>
        <taxon>Aaosphaeria</taxon>
    </lineage>
</organism>
<dbReference type="Proteomes" id="UP000799778">
    <property type="component" value="Unassembled WGS sequence"/>
</dbReference>
<evidence type="ECO:0000313" key="2">
    <source>
        <dbReference type="Proteomes" id="UP000799778"/>
    </source>
</evidence>
<dbReference type="PANTHER" id="PTHR42100:SF1">
    <property type="entry name" value="OXIDOREDUCTASE 178 KDA SUBUNIT, PUTATIVE (AFU_ORTHOLOGUE AFUA_8G04320)-RELATED"/>
    <property type="match status" value="1"/>
</dbReference>
<keyword evidence="2" id="KW-1185">Reference proteome</keyword>
<sequence>MQALRRAAVSTARRGRTSVNCQGRRYAHDEHAHGHAHASVNEAFGPGFWGVVALFPIGYAVYAASRQGPDSPTFFTQFISKFTEKQDELAAYNDVHVRMMEQAGSDRVLFMNSKSQDHVPVKFPELLTVSSPYNVPAGHQVNLDETLAKFKREANEDNERKLEALRNNTIKSEQPLAK</sequence>
<dbReference type="GeneID" id="54288748"/>
<reference evidence="1" key="1">
    <citation type="journal article" date="2020" name="Stud. Mycol.">
        <title>101 Dothideomycetes genomes: a test case for predicting lifestyles and emergence of pathogens.</title>
        <authorList>
            <person name="Haridas S."/>
            <person name="Albert R."/>
            <person name="Binder M."/>
            <person name="Bloem J."/>
            <person name="Labutti K."/>
            <person name="Salamov A."/>
            <person name="Andreopoulos B."/>
            <person name="Baker S."/>
            <person name="Barry K."/>
            <person name="Bills G."/>
            <person name="Bluhm B."/>
            <person name="Cannon C."/>
            <person name="Castanera R."/>
            <person name="Culley D."/>
            <person name="Daum C."/>
            <person name="Ezra D."/>
            <person name="Gonzalez J."/>
            <person name="Henrissat B."/>
            <person name="Kuo A."/>
            <person name="Liang C."/>
            <person name="Lipzen A."/>
            <person name="Lutzoni F."/>
            <person name="Magnuson J."/>
            <person name="Mondo S."/>
            <person name="Nolan M."/>
            <person name="Ohm R."/>
            <person name="Pangilinan J."/>
            <person name="Park H.-J."/>
            <person name="Ramirez L."/>
            <person name="Alfaro M."/>
            <person name="Sun H."/>
            <person name="Tritt A."/>
            <person name="Yoshinaga Y."/>
            <person name="Zwiers L.-H."/>
            <person name="Turgeon B."/>
            <person name="Goodwin S."/>
            <person name="Spatafora J."/>
            <person name="Crous P."/>
            <person name="Grigoriev I."/>
        </authorList>
    </citation>
    <scope>NUCLEOTIDE SEQUENCE</scope>
    <source>
        <strain evidence="1">CBS 175.79</strain>
    </source>
</reference>
<dbReference type="PANTHER" id="PTHR42100">
    <property type="entry name" value="OXIDOREDUCTASE 178 KDA SUBUNIT, PUTATIVE (AFU_ORTHOLOGUE AFUA_8G04320)-RELATED"/>
    <property type="match status" value="1"/>
</dbReference>
<name>A0A6A5XAA9_9PLEO</name>
<proteinExistence type="predicted"/>
<gene>
    <name evidence="1" type="ORF">BU24DRAFT_455011</name>
</gene>
<evidence type="ECO:0000313" key="1">
    <source>
        <dbReference type="EMBL" id="KAF2009796.1"/>
    </source>
</evidence>
<dbReference type="InterPro" id="IPR034444">
    <property type="entry name" value="Nuo17.8"/>
</dbReference>
<evidence type="ECO:0008006" key="3">
    <source>
        <dbReference type="Google" id="ProtNLM"/>
    </source>
</evidence>
<dbReference type="AlphaFoldDB" id="A0A6A5XAA9"/>
<accession>A0A6A5XAA9</accession>
<dbReference type="RefSeq" id="XP_033378135.1">
    <property type="nucleotide sequence ID" value="XM_033531351.1"/>
</dbReference>
<dbReference type="GO" id="GO:0005739">
    <property type="term" value="C:mitochondrion"/>
    <property type="evidence" value="ECO:0007669"/>
    <property type="project" value="InterPro"/>
</dbReference>
<dbReference type="OrthoDB" id="2120038at2759"/>
<dbReference type="EMBL" id="ML978077">
    <property type="protein sequence ID" value="KAF2009796.1"/>
    <property type="molecule type" value="Genomic_DNA"/>
</dbReference>